<comment type="caution">
    <text evidence="1">The sequence shown here is derived from an EMBL/GenBank/DDBJ whole genome shotgun (WGS) entry which is preliminary data.</text>
</comment>
<keyword evidence="2" id="KW-1185">Reference proteome</keyword>
<sequence>MELKNITRSINMLKSEENNIQIWKVHSQPGMPAEIFSGPESERKLLDFFDDKKIVYSTLIEDFGLQMRVSGETLRYELLDEWDEELITSIEEFDLGRYHRYNSIIQYMQLIAKENPKIAKFESIGKTTELRELGVLKVNIKIRSISTMYIYFKRDEREGEADHSVQLCPEKSVGITHKYL</sequence>
<evidence type="ECO:0000313" key="1">
    <source>
        <dbReference type="EMBL" id="CAK5065342.1"/>
    </source>
</evidence>
<organism evidence="1 2">
    <name type="scientific">Meloidogyne enterolobii</name>
    <name type="common">Root-knot nematode worm</name>
    <name type="synonym">Meloidogyne mayaguensis</name>
    <dbReference type="NCBI Taxonomy" id="390850"/>
    <lineage>
        <taxon>Eukaryota</taxon>
        <taxon>Metazoa</taxon>
        <taxon>Ecdysozoa</taxon>
        <taxon>Nematoda</taxon>
        <taxon>Chromadorea</taxon>
        <taxon>Rhabditida</taxon>
        <taxon>Tylenchina</taxon>
        <taxon>Tylenchomorpha</taxon>
        <taxon>Tylenchoidea</taxon>
        <taxon>Meloidogynidae</taxon>
        <taxon>Meloidogyninae</taxon>
        <taxon>Meloidogyne</taxon>
    </lineage>
</organism>
<gene>
    <name evidence="1" type="ORF">MENTE1834_LOCUS17288</name>
</gene>
<name>A0ACB0YWP4_MELEN</name>
<dbReference type="Proteomes" id="UP001497535">
    <property type="component" value="Unassembled WGS sequence"/>
</dbReference>
<proteinExistence type="predicted"/>
<reference evidence="1" key="1">
    <citation type="submission" date="2023-11" db="EMBL/GenBank/DDBJ databases">
        <authorList>
            <person name="Poullet M."/>
        </authorList>
    </citation>
    <scope>NUCLEOTIDE SEQUENCE</scope>
    <source>
        <strain evidence="1">E1834</strain>
    </source>
</reference>
<protein>
    <submittedName>
        <fullName evidence="1">Uncharacterized protein</fullName>
    </submittedName>
</protein>
<evidence type="ECO:0000313" key="2">
    <source>
        <dbReference type="Proteomes" id="UP001497535"/>
    </source>
</evidence>
<dbReference type="EMBL" id="CAVMJV010000019">
    <property type="protein sequence ID" value="CAK5065342.1"/>
    <property type="molecule type" value="Genomic_DNA"/>
</dbReference>
<accession>A0ACB0YWP4</accession>